<protein>
    <recommendedName>
        <fullName evidence="2">MIT domain-containing protein</fullName>
    </recommendedName>
</protein>
<feature type="compositionally biased region" description="Polar residues" evidence="1">
    <location>
        <begin position="765"/>
        <end position="776"/>
    </location>
</feature>
<evidence type="ECO:0000256" key="1">
    <source>
        <dbReference type="SAM" id="MobiDB-lite"/>
    </source>
</evidence>
<proteinExistence type="predicted"/>
<evidence type="ECO:0000259" key="2">
    <source>
        <dbReference type="Pfam" id="PF04212"/>
    </source>
</evidence>
<dbReference type="EMBL" id="AMGY01000004">
    <property type="protein sequence ID" value="EXJ84940.1"/>
    <property type="molecule type" value="Genomic_DNA"/>
</dbReference>
<dbReference type="PANTHER" id="PTHR37327:SF1">
    <property type="entry name" value="MICROTUBULE INTERACTING AND TRANSPORT DOMAIN-CONTAINING PROTEIN"/>
    <property type="match status" value="1"/>
</dbReference>
<feature type="compositionally biased region" description="Polar residues" evidence="1">
    <location>
        <begin position="414"/>
        <end position="426"/>
    </location>
</feature>
<evidence type="ECO:0000313" key="3">
    <source>
        <dbReference type="EMBL" id="EXJ84940.1"/>
    </source>
</evidence>
<feature type="compositionally biased region" description="Low complexity" evidence="1">
    <location>
        <begin position="1"/>
        <end position="16"/>
    </location>
</feature>
<dbReference type="GeneID" id="19169725"/>
<reference evidence="3 4" key="1">
    <citation type="submission" date="2013-03" db="EMBL/GenBank/DDBJ databases">
        <title>The Genome Sequence of Capronia epimyces CBS 606.96.</title>
        <authorList>
            <consortium name="The Broad Institute Genomics Platform"/>
            <person name="Cuomo C."/>
            <person name="de Hoog S."/>
            <person name="Gorbushina A."/>
            <person name="Walker B."/>
            <person name="Young S.K."/>
            <person name="Zeng Q."/>
            <person name="Gargeya S."/>
            <person name="Fitzgerald M."/>
            <person name="Haas B."/>
            <person name="Abouelleil A."/>
            <person name="Allen A.W."/>
            <person name="Alvarado L."/>
            <person name="Arachchi H.M."/>
            <person name="Berlin A.M."/>
            <person name="Chapman S.B."/>
            <person name="Gainer-Dewar J."/>
            <person name="Goldberg J."/>
            <person name="Griggs A."/>
            <person name="Gujja S."/>
            <person name="Hansen M."/>
            <person name="Howarth C."/>
            <person name="Imamovic A."/>
            <person name="Ireland A."/>
            <person name="Larimer J."/>
            <person name="McCowan C."/>
            <person name="Murphy C."/>
            <person name="Pearson M."/>
            <person name="Poon T.W."/>
            <person name="Priest M."/>
            <person name="Roberts A."/>
            <person name="Saif S."/>
            <person name="Shea T."/>
            <person name="Sisk P."/>
            <person name="Sykes S."/>
            <person name="Wortman J."/>
            <person name="Nusbaum C."/>
            <person name="Birren B."/>
        </authorList>
    </citation>
    <scope>NUCLEOTIDE SEQUENCE [LARGE SCALE GENOMIC DNA]</scope>
    <source>
        <strain evidence="3 4">CBS 606.96</strain>
    </source>
</reference>
<feature type="compositionally biased region" description="Polar residues" evidence="1">
    <location>
        <begin position="581"/>
        <end position="597"/>
    </location>
</feature>
<feature type="compositionally biased region" description="Basic and acidic residues" evidence="1">
    <location>
        <begin position="316"/>
        <end position="331"/>
    </location>
</feature>
<feature type="region of interest" description="Disordered" evidence="1">
    <location>
        <begin position="285"/>
        <end position="353"/>
    </location>
</feature>
<dbReference type="InterPro" id="IPR036181">
    <property type="entry name" value="MIT_dom_sf"/>
</dbReference>
<dbReference type="SUPFAM" id="SSF116846">
    <property type="entry name" value="MIT domain"/>
    <property type="match status" value="1"/>
</dbReference>
<feature type="region of interest" description="Disordered" evidence="1">
    <location>
        <begin position="636"/>
        <end position="680"/>
    </location>
</feature>
<feature type="region of interest" description="Disordered" evidence="1">
    <location>
        <begin position="503"/>
        <end position="548"/>
    </location>
</feature>
<feature type="region of interest" description="Disordered" evidence="1">
    <location>
        <begin position="80"/>
        <end position="135"/>
    </location>
</feature>
<dbReference type="HOGENOM" id="CLU_001575_0_0_1"/>
<keyword evidence="4" id="KW-1185">Reference proteome</keyword>
<dbReference type="InterPro" id="IPR007330">
    <property type="entry name" value="MIT_dom"/>
</dbReference>
<feature type="region of interest" description="Disordered" evidence="1">
    <location>
        <begin position="1"/>
        <end position="43"/>
    </location>
</feature>
<feature type="compositionally biased region" description="Polar residues" evidence="1">
    <location>
        <begin position="472"/>
        <end position="485"/>
    </location>
</feature>
<dbReference type="RefSeq" id="XP_007733925.1">
    <property type="nucleotide sequence ID" value="XM_007735735.1"/>
</dbReference>
<evidence type="ECO:0000313" key="4">
    <source>
        <dbReference type="Proteomes" id="UP000019478"/>
    </source>
</evidence>
<feature type="region of interest" description="Disordered" evidence="1">
    <location>
        <begin position="581"/>
        <end position="623"/>
    </location>
</feature>
<sequence>MNSRPSSQSPSRGRNPAAGFLRVDRNYNPRTVSPFTGSPLTPTSMFNPSAGDFLGETWQTRKTGESVAMSIHYMRTSSQSSLQTTENAASQYVNQTARTSSRETRPEPGNLRDAADTTIASTMSTRGRSHRSPTQKTMLSKALGKANTAVLLDNAQNVEGAIEAYAEACDLLQQVLVRSSDLDDRKKLSSIRSTYSNRIAELHDLDDTFSSLMEKALPEDPPFDETNHSFFTSDDIEPDTAGVLEAVHIPPRQESLLPEFFGGESYLHESINRTRIHIPSLAVPMDTQYMPPPLTPRRAASPASERDGSIPPVAARVKDHDNGPHDAREDSTESTSWLDTLEDGESSPRSSRLSSIDFGIRQTHSLVDEIEAEFDAALNAAVDAAYDDSLIEEPTPRPDRNGQDFGEEFDGSLATFQPGFQTQPSLPSDVELTREYDEGDSSEEEERLLEEMTKGYMFDESSFENRSKSALPRQSDSSTFSGQTWASSIPSVTAMNATNLSTLAESHEPPVEESPRPTPPAKDSGLAAPPRTALPPTPPLPLSTQAATGPLNIEKYGGLGLRERRFSGQSGKQLKIETFARRNSTSFPGKSAGSTRTVPELEISKDNGPRVPQTAPLEGPSSSMVTNMQHVTSFGSMASTESMQSESPATPALTQGGSQGSIEDSLAMPPSPAKGARMMPPQADVRKNLSSSSLRAKNLSVATTEVNSESPITPVSAGFVGETKKMVPPLPSAALPTPSTAAFGPHLLQTGGMYLFDDHIGGSASPETPRTPSASTLAPPPQPLEACPESFLLRPFWLMRCLYQALTHPRGAYITSKLFIPRDIWRVRNVKLKAIDDKVSQCDLLTAALLKLAKVDTLDADAVLEELQSFEAFLDQVRSTLQKKLGNDVGFSGSSSIFKSIGEDQDASSTKINSTAAKSFASGWRKLRSKSSAPAIGNHSMQKDGSTSGLTIPSLPMTSSSSVHSSRSHLNRKNTPPPTPTQLANIPPIYAAYMSSLARLFDAAQVLDGIARQVEDPGLKCSSKTQVGLELGVKNAAEFFAFYVLRFVMADLMILVDKVLKRGTEWVLI</sequence>
<feature type="compositionally biased region" description="Pro residues" evidence="1">
    <location>
        <begin position="532"/>
        <end position="541"/>
    </location>
</feature>
<feature type="compositionally biased region" description="Polar residues" evidence="1">
    <location>
        <begin position="28"/>
        <end position="43"/>
    </location>
</feature>
<dbReference type="OrthoDB" id="2245455at2759"/>
<feature type="compositionally biased region" description="Basic and acidic residues" evidence="1">
    <location>
        <begin position="505"/>
        <end position="515"/>
    </location>
</feature>
<dbReference type="AlphaFoldDB" id="W9Y5P1"/>
<dbReference type="PANTHER" id="PTHR37327">
    <property type="entry name" value="CHROMOSOME 1, WHOLE GENOME SHOTGUN SEQUENCE"/>
    <property type="match status" value="1"/>
</dbReference>
<comment type="caution">
    <text evidence="3">The sequence shown here is derived from an EMBL/GenBank/DDBJ whole genome shotgun (WGS) entry which is preliminary data.</text>
</comment>
<feature type="region of interest" description="Disordered" evidence="1">
    <location>
        <begin position="931"/>
        <end position="983"/>
    </location>
</feature>
<organism evidence="3 4">
    <name type="scientific">Capronia epimyces CBS 606.96</name>
    <dbReference type="NCBI Taxonomy" id="1182542"/>
    <lineage>
        <taxon>Eukaryota</taxon>
        <taxon>Fungi</taxon>
        <taxon>Dikarya</taxon>
        <taxon>Ascomycota</taxon>
        <taxon>Pezizomycotina</taxon>
        <taxon>Eurotiomycetes</taxon>
        <taxon>Chaetothyriomycetidae</taxon>
        <taxon>Chaetothyriales</taxon>
        <taxon>Herpotrichiellaceae</taxon>
        <taxon>Capronia</taxon>
    </lineage>
</organism>
<feature type="region of interest" description="Disordered" evidence="1">
    <location>
        <begin position="463"/>
        <end position="485"/>
    </location>
</feature>
<feature type="compositionally biased region" description="Low complexity" evidence="1">
    <location>
        <begin position="954"/>
        <end position="965"/>
    </location>
</feature>
<dbReference type="Gene3D" id="1.20.58.80">
    <property type="entry name" value="Phosphotransferase system, lactose/cellobiose-type IIA subunit"/>
    <property type="match status" value="1"/>
</dbReference>
<dbReference type="Pfam" id="PF04212">
    <property type="entry name" value="MIT"/>
    <property type="match status" value="1"/>
</dbReference>
<dbReference type="eggNOG" id="ENOG502QZS0">
    <property type="taxonomic scope" value="Eukaryota"/>
</dbReference>
<name>W9Y5P1_9EURO</name>
<feature type="compositionally biased region" description="Polar residues" evidence="1">
    <location>
        <begin position="636"/>
        <end position="662"/>
    </location>
</feature>
<feature type="compositionally biased region" description="Polar residues" evidence="1">
    <location>
        <begin position="80"/>
        <end position="99"/>
    </location>
</feature>
<accession>W9Y5P1</accession>
<feature type="compositionally biased region" description="Polar residues" evidence="1">
    <location>
        <begin position="939"/>
        <end position="951"/>
    </location>
</feature>
<feature type="region of interest" description="Disordered" evidence="1">
    <location>
        <begin position="759"/>
        <end position="781"/>
    </location>
</feature>
<dbReference type="STRING" id="1182542.W9Y5P1"/>
<dbReference type="Proteomes" id="UP000019478">
    <property type="component" value="Unassembled WGS sequence"/>
</dbReference>
<gene>
    <name evidence="3" type="ORF">A1O3_05615</name>
</gene>
<feature type="domain" description="MIT" evidence="2">
    <location>
        <begin position="139"/>
        <end position="203"/>
    </location>
</feature>
<feature type="region of interest" description="Disordered" evidence="1">
    <location>
        <begin position="390"/>
        <end position="427"/>
    </location>
</feature>